<dbReference type="Pfam" id="PF04982">
    <property type="entry name" value="TM_HPP"/>
    <property type="match status" value="1"/>
</dbReference>
<feature type="transmembrane region" description="Helical" evidence="2">
    <location>
        <begin position="141"/>
        <end position="163"/>
    </location>
</feature>
<keyword evidence="2" id="KW-1133">Transmembrane helix</keyword>
<comment type="caution">
    <text evidence="4">The sequence shown here is derived from an EMBL/GenBank/DDBJ whole genome shotgun (WGS) entry which is preliminary data.</text>
</comment>
<dbReference type="Pfam" id="PF00571">
    <property type="entry name" value="CBS"/>
    <property type="match status" value="2"/>
</dbReference>
<feature type="transmembrane region" description="Helical" evidence="2">
    <location>
        <begin position="25"/>
        <end position="44"/>
    </location>
</feature>
<keyword evidence="2" id="KW-0812">Transmembrane</keyword>
<dbReference type="InterPro" id="IPR046342">
    <property type="entry name" value="CBS_dom_sf"/>
</dbReference>
<feature type="domain" description="CBS" evidence="3">
    <location>
        <begin position="325"/>
        <end position="382"/>
    </location>
</feature>
<keyword evidence="1" id="KW-0129">CBS domain</keyword>
<sequence>MLLASRLKHLLPPRMDVAFTERLRAAGGGLAGILMTALLARSLLNAGQPALIAPMGASAVLLFALPASPLAQPWSVLGGNMVSATVGMACALALGNTPLGAALALGLALLAMFALRCLHPPGGAIALTAVLGGPALHAQGFHFVLAPVGVNTALMLVAAVLYNRATGRDYPHRVAPAVSHGTKDPAPNQRLGFTHEDLDAVLHRYGQVLDVDREDLESLLHQAEMEAYRRRFGVIRCGDIMSRDVVTLEFGTPLQEAWNLLRRHRVKALPVIDRARRVIGIVTLVDFMKHAGLDRHEGWARQLRDFLRPDGLVHGTKPEVVGQIMTTGVHTATADTHIVELVPLLSDLGLHHIPIVDAEYRLVGMVTQSDLVAALYRGRLDEATGFEKAVA</sequence>
<dbReference type="InterPro" id="IPR058581">
    <property type="entry name" value="TM_HPP"/>
</dbReference>
<dbReference type="CDD" id="cd04600">
    <property type="entry name" value="CBS_pair_HPP_assoc"/>
    <property type="match status" value="1"/>
</dbReference>
<proteinExistence type="predicted"/>
<dbReference type="SUPFAM" id="SSF54631">
    <property type="entry name" value="CBS-domain pair"/>
    <property type="match status" value="1"/>
</dbReference>
<organism evidence="4 5">
    <name type="scientific">Azohydromonas caseinilytica</name>
    <dbReference type="NCBI Taxonomy" id="2728836"/>
    <lineage>
        <taxon>Bacteria</taxon>
        <taxon>Pseudomonadati</taxon>
        <taxon>Pseudomonadota</taxon>
        <taxon>Betaproteobacteria</taxon>
        <taxon>Burkholderiales</taxon>
        <taxon>Sphaerotilaceae</taxon>
        <taxon>Azohydromonas</taxon>
    </lineage>
</organism>
<dbReference type="InterPro" id="IPR007065">
    <property type="entry name" value="HPP"/>
</dbReference>
<accession>A0A848F7T6</accession>
<dbReference type="Gene3D" id="3.10.580.10">
    <property type="entry name" value="CBS-domain"/>
    <property type="match status" value="1"/>
</dbReference>
<keyword evidence="5" id="KW-1185">Reference proteome</keyword>
<dbReference type="PANTHER" id="PTHR33741:SF5">
    <property type="entry name" value="TRANSMEMBRANE PROTEIN DDB_G0269096-RELATED"/>
    <property type="match status" value="1"/>
</dbReference>
<reference evidence="4 5" key="1">
    <citation type="submission" date="2020-04" db="EMBL/GenBank/DDBJ databases">
        <title>Azohydromonas sp. isolated from soil.</title>
        <authorList>
            <person name="Dahal R.H."/>
        </authorList>
    </citation>
    <scope>NUCLEOTIDE SEQUENCE [LARGE SCALE GENOMIC DNA]</scope>
    <source>
        <strain evidence="4 5">G-1-1-14</strain>
    </source>
</reference>
<dbReference type="EMBL" id="JABBFW010000006">
    <property type="protein sequence ID" value="NML15422.1"/>
    <property type="molecule type" value="Genomic_DNA"/>
</dbReference>
<evidence type="ECO:0000256" key="2">
    <source>
        <dbReference type="SAM" id="Phobius"/>
    </source>
</evidence>
<dbReference type="SMART" id="SM00116">
    <property type="entry name" value="CBS"/>
    <property type="match status" value="2"/>
</dbReference>
<feature type="transmembrane region" description="Helical" evidence="2">
    <location>
        <begin position="101"/>
        <end position="121"/>
    </location>
</feature>
<evidence type="ECO:0000256" key="1">
    <source>
        <dbReference type="PROSITE-ProRule" id="PRU00703"/>
    </source>
</evidence>
<gene>
    <name evidence="4" type="ORF">HHL10_10560</name>
</gene>
<name>A0A848F7T6_9BURK</name>
<dbReference type="Proteomes" id="UP000574067">
    <property type="component" value="Unassembled WGS sequence"/>
</dbReference>
<dbReference type="InterPro" id="IPR000644">
    <property type="entry name" value="CBS_dom"/>
</dbReference>
<evidence type="ECO:0000313" key="4">
    <source>
        <dbReference type="EMBL" id="NML15422.1"/>
    </source>
</evidence>
<feature type="domain" description="CBS" evidence="3">
    <location>
        <begin position="241"/>
        <end position="298"/>
    </location>
</feature>
<dbReference type="AlphaFoldDB" id="A0A848F7T6"/>
<feature type="transmembrane region" description="Helical" evidence="2">
    <location>
        <begin position="51"/>
        <end position="68"/>
    </location>
</feature>
<protein>
    <submittedName>
        <fullName evidence="4">HPP family protein</fullName>
    </submittedName>
</protein>
<dbReference type="PANTHER" id="PTHR33741">
    <property type="entry name" value="TRANSMEMBRANE PROTEIN DDB_G0269096-RELATED"/>
    <property type="match status" value="1"/>
</dbReference>
<evidence type="ECO:0000313" key="5">
    <source>
        <dbReference type="Proteomes" id="UP000574067"/>
    </source>
</evidence>
<keyword evidence="2" id="KW-0472">Membrane</keyword>
<evidence type="ECO:0000259" key="3">
    <source>
        <dbReference type="PROSITE" id="PS51371"/>
    </source>
</evidence>
<dbReference type="PROSITE" id="PS51371">
    <property type="entry name" value="CBS"/>
    <property type="match status" value="2"/>
</dbReference>